<accession>A0A090EZB7</accession>
<organism evidence="2 3">
    <name type="scientific">Mesorhizobium plurifarium</name>
    <dbReference type="NCBI Taxonomy" id="69974"/>
    <lineage>
        <taxon>Bacteria</taxon>
        <taxon>Pseudomonadati</taxon>
        <taxon>Pseudomonadota</taxon>
        <taxon>Alphaproteobacteria</taxon>
        <taxon>Hyphomicrobiales</taxon>
        <taxon>Phyllobacteriaceae</taxon>
        <taxon>Mesorhizobium</taxon>
    </lineage>
</organism>
<evidence type="ECO:0000256" key="1">
    <source>
        <dbReference type="SAM" id="MobiDB-lite"/>
    </source>
</evidence>
<protein>
    <submittedName>
        <fullName evidence="2">Uncharacterized protein</fullName>
    </submittedName>
</protein>
<gene>
    <name evidence="2" type="ORF">MPLDJ20_20727</name>
</gene>
<reference evidence="2 3" key="1">
    <citation type="submission" date="2014-08" db="EMBL/GenBank/DDBJ databases">
        <authorList>
            <person name="Moulin Lionel"/>
        </authorList>
    </citation>
    <scope>NUCLEOTIDE SEQUENCE [LARGE SCALE GENOMIC DNA]</scope>
</reference>
<evidence type="ECO:0000313" key="3">
    <source>
        <dbReference type="Proteomes" id="UP000046373"/>
    </source>
</evidence>
<proteinExistence type="predicted"/>
<evidence type="ECO:0000313" key="2">
    <source>
        <dbReference type="EMBL" id="CDX36889.1"/>
    </source>
</evidence>
<dbReference type="AlphaFoldDB" id="A0A090EZB7"/>
<name>A0A090EZB7_MESPL</name>
<dbReference type="EMBL" id="CCNB01000012">
    <property type="protein sequence ID" value="CDX36889.1"/>
    <property type="molecule type" value="Genomic_DNA"/>
</dbReference>
<feature type="region of interest" description="Disordered" evidence="1">
    <location>
        <begin position="1"/>
        <end position="22"/>
    </location>
</feature>
<sequence length="63" mass="6116">MNSGLAGGKSDLRLPGDGPAAASGPAVLRARLAGAAVPAVTKNVDSSTKNAEMTLAGKAAARR</sequence>
<dbReference type="Proteomes" id="UP000046373">
    <property type="component" value="Unassembled WGS sequence"/>
</dbReference>